<dbReference type="InterPro" id="IPR014710">
    <property type="entry name" value="RmlC-like_jellyroll"/>
</dbReference>
<dbReference type="RefSeq" id="WP_119758384.1">
    <property type="nucleotide sequence ID" value="NZ_CP032382.1"/>
</dbReference>
<reference evidence="6" key="1">
    <citation type="submission" date="2018-09" db="EMBL/GenBank/DDBJ databases">
        <title>Chryseolinea sp. KIS68-18 isolated from soil.</title>
        <authorList>
            <person name="Weon H.-Y."/>
            <person name="Kwon S.-W."/>
            <person name="Lee S.A."/>
        </authorList>
    </citation>
    <scope>NUCLEOTIDE SEQUENCE [LARGE SCALE GENOMIC DNA]</scope>
    <source>
        <strain evidence="6">KIS68-18</strain>
    </source>
</reference>
<dbReference type="Gene3D" id="2.60.120.10">
    <property type="entry name" value="Jelly Rolls"/>
    <property type="match status" value="2"/>
</dbReference>
<dbReference type="PIRSF" id="PIRSF006232">
    <property type="entry name" value="Pirin"/>
    <property type="match status" value="1"/>
</dbReference>
<dbReference type="OrthoDB" id="9780903at2"/>
<dbReference type="AlphaFoldDB" id="A0A385STG5"/>
<protein>
    <submittedName>
        <fullName evidence="5">Pirin family protein</fullName>
    </submittedName>
</protein>
<keyword evidence="2" id="KW-0479">Metal-binding</keyword>
<dbReference type="PANTHER" id="PTHR43212">
    <property type="entry name" value="QUERCETIN 2,3-DIOXYGENASE"/>
    <property type="match status" value="1"/>
</dbReference>
<feature type="domain" description="Pirin N-terminal" evidence="4">
    <location>
        <begin position="42"/>
        <end position="120"/>
    </location>
</feature>
<evidence type="ECO:0000256" key="2">
    <source>
        <dbReference type="PIRSR" id="PIRSR006232-1"/>
    </source>
</evidence>
<comment type="cofactor">
    <cofactor evidence="2">
        <name>Fe cation</name>
        <dbReference type="ChEBI" id="CHEBI:24875"/>
    </cofactor>
    <text evidence="2">Binds 1 Fe cation per subunit.</text>
</comment>
<evidence type="ECO:0000259" key="4">
    <source>
        <dbReference type="Pfam" id="PF02678"/>
    </source>
</evidence>
<dbReference type="KEGG" id="chk:D4L85_33140"/>
<comment type="similarity">
    <text evidence="1 3">Belongs to the pirin family.</text>
</comment>
<feature type="binding site" evidence="2">
    <location>
        <position position="102"/>
    </location>
    <ligand>
        <name>Fe cation</name>
        <dbReference type="ChEBI" id="CHEBI:24875"/>
    </ligand>
</feature>
<organism evidence="5 6">
    <name type="scientific">Chryseolinea soli</name>
    <dbReference type="NCBI Taxonomy" id="2321403"/>
    <lineage>
        <taxon>Bacteria</taxon>
        <taxon>Pseudomonadati</taxon>
        <taxon>Bacteroidota</taxon>
        <taxon>Cytophagia</taxon>
        <taxon>Cytophagales</taxon>
        <taxon>Fulvivirgaceae</taxon>
        <taxon>Chryseolinea</taxon>
    </lineage>
</organism>
<dbReference type="Pfam" id="PF02678">
    <property type="entry name" value="Pirin"/>
    <property type="match status" value="1"/>
</dbReference>
<evidence type="ECO:0000313" key="5">
    <source>
        <dbReference type="EMBL" id="AYB35133.1"/>
    </source>
</evidence>
<dbReference type="GO" id="GO:0046872">
    <property type="term" value="F:metal ion binding"/>
    <property type="evidence" value="ECO:0007669"/>
    <property type="project" value="UniProtKB-KW"/>
</dbReference>
<keyword evidence="2" id="KW-0408">Iron</keyword>
<feature type="binding site" evidence="2">
    <location>
        <position position="100"/>
    </location>
    <ligand>
        <name>Fe cation</name>
        <dbReference type="ChEBI" id="CHEBI:24875"/>
    </ligand>
</feature>
<keyword evidence="6" id="KW-1185">Reference proteome</keyword>
<dbReference type="InterPro" id="IPR012093">
    <property type="entry name" value="Pirin"/>
</dbReference>
<dbReference type="InterPro" id="IPR011051">
    <property type="entry name" value="RmlC_Cupin_sf"/>
</dbReference>
<feature type="binding site" evidence="2">
    <location>
        <position position="56"/>
    </location>
    <ligand>
        <name>Fe cation</name>
        <dbReference type="ChEBI" id="CHEBI:24875"/>
    </ligand>
</feature>
<dbReference type="PANTHER" id="PTHR43212:SF3">
    <property type="entry name" value="QUERCETIN 2,3-DIOXYGENASE"/>
    <property type="match status" value="1"/>
</dbReference>
<proteinExistence type="inferred from homology"/>
<gene>
    <name evidence="5" type="ORF">D4L85_33140</name>
</gene>
<evidence type="ECO:0000256" key="1">
    <source>
        <dbReference type="ARBA" id="ARBA00008416"/>
    </source>
</evidence>
<dbReference type="SUPFAM" id="SSF51182">
    <property type="entry name" value="RmlC-like cupins"/>
    <property type="match status" value="1"/>
</dbReference>
<feature type="binding site" evidence="2">
    <location>
        <position position="58"/>
    </location>
    <ligand>
        <name>Fe cation</name>
        <dbReference type="ChEBI" id="CHEBI:24875"/>
    </ligand>
</feature>
<dbReference type="Proteomes" id="UP000266183">
    <property type="component" value="Chromosome"/>
</dbReference>
<evidence type="ECO:0000313" key="6">
    <source>
        <dbReference type="Proteomes" id="UP000266183"/>
    </source>
</evidence>
<dbReference type="EMBL" id="CP032382">
    <property type="protein sequence ID" value="AYB35133.1"/>
    <property type="molecule type" value="Genomic_DNA"/>
</dbReference>
<evidence type="ECO:0000256" key="3">
    <source>
        <dbReference type="RuleBase" id="RU003457"/>
    </source>
</evidence>
<sequence length="249" mass="27802">MLIINKASERQTAGHGNFSIKIIIPGANADHSDLGFYNLGRFDDAHLKPGAFIAMHPHKNDEILTLMRSGTMLHKDSTGKEVAVTPQNIMMMNAGSGIYHEESIPTEKYKEDVRLLQIFIRPEIENNPPQVQFANAGELVLNHWRLVAGLKSSHAPLEIKSNILVYDLDLENAKISLPEPYFKNTVYFVYVFEGEINFSKTVLGKGDSIILDGEALDLQASTKSTAVCFMIDKNARFTKNGMYSGMKRN</sequence>
<name>A0A385STG5_9BACT</name>
<accession>A0A385STG5</accession>
<dbReference type="InterPro" id="IPR003829">
    <property type="entry name" value="Pirin_N_dom"/>
</dbReference>